<dbReference type="CDD" id="cd00130">
    <property type="entry name" value="PAS"/>
    <property type="match status" value="1"/>
</dbReference>
<dbReference type="SMART" id="SM00267">
    <property type="entry name" value="GGDEF"/>
    <property type="match status" value="1"/>
</dbReference>
<gene>
    <name evidence="15" type="ORF">KME65_15180</name>
</gene>
<comment type="subcellular location">
    <subcellularLocation>
        <location evidence="2">Membrane</location>
    </subcellularLocation>
</comment>
<reference evidence="15 16" key="1">
    <citation type="submission" date="2021-05" db="EMBL/GenBank/DDBJ databases">
        <title>Genetic and Functional Diversity in Clade A Lucinid endosymbionts from the Bahamas.</title>
        <authorList>
            <person name="Giani N.M."/>
            <person name="Engel A.S."/>
            <person name="Campbell B.J."/>
        </authorList>
    </citation>
    <scope>NUCLEOTIDE SEQUENCE [LARGE SCALE GENOMIC DNA]</scope>
    <source>
        <strain evidence="15">LUC16012Gg_MoonRockCtena</strain>
    </source>
</reference>
<dbReference type="GO" id="GO:0016301">
    <property type="term" value="F:kinase activity"/>
    <property type="evidence" value="ECO:0007669"/>
    <property type="project" value="UniProtKB-KW"/>
</dbReference>
<dbReference type="NCBIfam" id="TIGR00254">
    <property type="entry name" value="GGDEF"/>
    <property type="match status" value="1"/>
</dbReference>
<dbReference type="AlphaFoldDB" id="A0A944M982"/>
<dbReference type="GO" id="GO:0052621">
    <property type="term" value="F:diguanylate cyclase activity"/>
    <property type="evidence" value="ECO:0007669"/>
    <property type="project" value="UniProtKB-EC"/>
</dbReference>
<dbReference type="Gene3D" id="3.30.450.20">
    <property type="entry name" value="PAS domain"/>
    <property type="match status" value="3"/>
</dbReference>
<name>A0A944M982_9GAMM</name>
<feature type="domain" description="PAC" evidence="13">
    <location>
        <begin position="444"/>
        <end position="496"/>
    </location>
</feature>
<evidence type="ECO:0000256" key="11">
    <source>
        <dbReference type="SAM" id="Phobius"/>
    </source>
</evidence>
<evidence type="ECO:0000256" key="2">
    <source>
        <dbReference type="ARBA" id="ARBA00004370"/>
    </source>
</evidence>
<dbReference type="PANTHER" id="PTHR45138">
    <property type="entry name" value="REGULATORY COMPONENTS OF SENSORY TRANSDUCTION SYSTEM"/>
    <property type="match status" value="1"/>
</dbReference>
<dbReference type="PROSITE" id="PS50112">
    <property type="entry name" value="PAS"/>
    <property type="match status" value="1"/>
</dbReference>
<comment type="cofactor">
    <cofactor evidence="1">
        <name>Mg(2+)</name>
        <dbReference type="ChEBI" id="CHEBI:18420"/>
    </cofactor>
</comment>
<keyword evidence="5 15" id="KW-0808">Transferase</keyword>
<dbReference type="InterPro" id="IPR035965">
    <property type="entry name" value="PAS-like_dom_sf"/>
</dbReference>
<keyword evidence="8" id="KW-0067">ATP-binding</keyword>
<dbReference type="SMART" id="SM00091">
    <property type="entry name" value="PAS"/>
    <property type="match status" value="1"/>
</dbReference>
<dbReference type="GO" id="GO:0016020">
    <property type="term" value="C:membrane"/>
    <property type="evidence" value="ECO:0007669"/>
    <property type="project" value="UniProtKB-SubCell"/>
</dbReference>
<dbReference type="EMBL" id="JAHHGM010000015">
    <property type="protein sequence ID" value="MBT2990296.1"/>
    <property type="molecule type" value="Genomic_DNA"/>
</dbReference>
<dbReference type="PANTHER" id="PTHR45138:SF9">
    <property type="entry name" value="DIGUANYLATE CYCLASE DGCM-RELATED"/>
    <property type="match status" value="1"/>
</dbReference>
<keyword evidence="4" id="KW-0597">Phosphoprotein</keyword>
<dbReference type="Gene3D" id="3.30.70.270">
    <property type="match status" value="1"/>
</dbReference>
<dbReference type="GO" id="GO:0005524">
    <property type="term" value="F:ATP binding"/>
    <property type="evidence" value="ECO:0007669"/>
    <property type="project" value="UniProtKB-KW"/>
</dbReference>
<dbReference type="SUPFAM" id="SSF55785">
    <property type="entry name" value="PYP-like sensor domain (PAS domain)"/>
    <property type="match status" value="1"/>
</dbReference>
<sequence length="673" mass="75693">MVGLHSSFVKPFLIASLTMVTLLILIVGGFFYTDFHSELQIITERERSQTLLGAKLIERRLDNVARDVLLMANSVSLKRFGKGGAQEALDDLGEEFLNTSCLKGIYDQVRFIDDSGRERVRANYRNGECKLVAEKGLQNKKTRYYYSDTYKLSRGEIFISPLDLNIERGAIERPLKPMIRIGTPVFNDGGEKLGIVLVNYFGKELINDLSSAMSGSDGIPMLLNRDGYWLLGAHSEDEWGFMFKQNEKRIENRYPKSWRAMSNTEDGQITTPTGVFTWKTVYPLSVNSISSTGSTDASGQSAAYIDRDDYYWKVVTHIPQEQITELQNKRVRMALILLSLLMLLAFFAAYFIGRSRKRELISMNALKESERRQRAITAKLAEGLMVLDKEGKLITMNPEAERLLGWSYAMLSGQRIHDLIHLGASGKSQHDCPILNVLKEERVNHIEEDLFYRSDGTILPVAYTASPYIVDDEISGVIVAFEDISERKKLKEELIHQATHDALTGLLNRREIENLLGHTFSQAKRYNRDLSVCIMDIDHFKRINDAYGHRTGDEVLKEIGRVLSQKTRSADMAGRYGGEEFVIALTETSLSGALQWAEQLRSTIESILISIDDSMTPIKVTVSIGVASISDVIEDSDQLVDSADRALYLAKGAGRNRVVGDNRQPAAEDQLSL</sequence>
<dbReference type="InterPro" id="IPR050469">
    <property type="entry name" value="Diguanylate_Cyclase"/>
</dbReference>
<dbReference type="PROSITE" id="PS50113">
    <property type="entry name" value="PAC"/>
    <property type="match status" value="1"/>
</dbReference>
<dbReference type="InterPro" id="IPR043128">
    <property type="entry name" value="Rev_trsase/Diguanyl_cyclase"/>
</dbReference>
<dbReference type="Pfam" id="PF13426">
    <property type="entry name" value="PAS_9"/>
    <property type="match status" value="1"/>
</dbReference>
<dbReference type="CDD" id="cd01949">
    <property type="entry name" value="GGDEF"/>
    <property type="match status" value="1"/>
</dbReference>
<feature type="domain" description="GGDEF" evidence="14">
    <location>
        <begin position="528"/>
        <end position="663"/>
    </location>
</feature>
<feature type="transmembrane region" description="Helical" evidence="11">
    <location>
        <begin position="12"/>
        <end position="32"/>
    </location>
</feature>
<keyword evidence="11" id="KW-1133">Transmembrane helix</keyword>
<evidence type="ECO:0000256" key="7">
    <source>
        <dbReference type="ARBA" id="ARBA00022777"/>
    </source>
</evidence>
<feature type="domain" description="PAS" evidence="12">
    <location>
        <begin position="369"/>
        <end position="421"/>
    </location>
</feature>
<keyword evidence="6" id="KW-0547">Nucleotide-binding</keyword>
<dbReference type="InterPro" id="IPR000700">
    <property type="entry name" value="PAS-assoc_C"/>
</dbReference>
<proteinExistence type="predicted"/>
<evidence type="ECO:0000259" key="12">
    <source>
        <dbReference type="PROSITE" id="PS50112"/>
    </source>
</evidence>
<evidence type="ECO:0000256" key="9">
    <source>
        <dbReference type="ARBA" id="ARBA00023012"/>
    </source>
</evidence>
<keyword evidence="15" id="KW-0548">Nucleotidyltransferase</keyword>
<dbReference type="Pfam" id="PF21623">
    <property type="entry name" value="HK_sensor_dom_bact"/>
    <property type="match status" value="1"/>
</dbReference>
<dbReference type="InterPro" id="IPR000160">
    <property type="entry name" value="GGDEF_dom"/>
</dbReference>
<evidence type="ECO:0000256" key="10">
    <source>
        <dbReference type="ARBA" id="ARBA00034247"/>
    </source>
</evidence>
<dbReference type="InterPro" id="IPR029787">
    <property type="entry name" value="Nucleotide_cyclase"/>
</dbReference>
<dbReference type="InterPro" id="IPR029151">
    <property type="entry name" value="Sensor-like_sf"/>
</dbReference>
<keyword evidence="7" id="KW-0418">Kinase</keyword>
<evidence type="ECO:0000256" key="5">
    <source>
        <dbReference type="ARBA" id="ARBA00022679"/>
    </source>
</evidence>
<evidence type="ECO:0000259" key="14">
    <source>
        <dbReference type="PROSITE" id="PS50887"/>
    </source>
</evidence>
<keyword evidence="11" id="KW-0472">Membrane</keyword>
<accession>A0A944M982</accession>
<evidence type="ECO:0000256" key="8">
    <source>
        <dbReference type="ARBA" id="ARBA00022840"/>
    </source>
</evidence>
<dbReference type="NCBIfam" id="TIGR00229">
    <property type="entry name" value="sensory_box"/>
    <property type="match status" value="1"/>
</dbReference>
<keyword evidence="11" id="KW-0812">Transmembrane</keyword>
<dbReference type="GO" id="GO:0000160">
    <property type="term" value="P:phosphorelay signal transduction system"/>
    <property type="evidence" value="ECO:0007669"/>
    <property type="project" value="UniProtKB-KW"/>
</dbReference>
<dbReference type="SUPFAM" id="SSF103190">
    <property type="entry name" value="Sensory domain-like"/>
    <property type="match status" value="2"/>
</dbReference>
<dbReference type="PROSITE" id="PS50887">
    <property type="entry name" value="GGDEF"/>
    <property type="match status" value="1"/>
</dbReference>
<dbReference type="InterPro" id="IPR000014">
    <property type="entry name" value="PAS"/>
</dbReference>
<dbReference type="SUPFAM" id="SSF55073">
    <property type="entry name" value="Nucleotide cyclase"/>
    <property type="match status" value="1"/>
</dbReference>
<organism evidence="15 16">
    <name type="scientific">Candidatus Thiodiazotropha taylori</name>
    <dbReference type="NCBI Taxonomy" id="2792791"/>
    <lineage>
        <taxon>Bacteria</taxon>
        <taxon>Pseudomonadati</taxon>
        <taxon>Pseudomonadota</taxon>
        <taxon>Gammaproteobacteria</taxon>
        <taxon>Chromatiales</taxon>
        <taxon>Sedimenticolaceae</taxon>
        <taxon>Candidatus Thiodiazotropha</taxon>
    </lineage>
</organism>
<evidence type="ECO:0000313" key="15">
    <source>
        <dbReference type="EMBL" id="MBT2990296.1"/>
    </source>
</evidence>
<evidence type="ECO:0000256" key="3">
    <source>
        <dbReference type="ARBA" id="ARBA00012528"/>
    </source>
</evidence>
<dbReference type="InterPro" id="IPR048760">
    <property type="entry name" value="VP0354-like_sensor_dom"/>
</dbReference>
<dbReference type="Pfam" id="PF00990">
    <property type="entry name" value="GGDEF"/>
    <property type="match status" value="1"/>
</dbReference>
<evidence type="ECO:0000313" key="16">
    <source>
        <dbReference type="Proteomes" id="UP000770889"/>
    </source>
</evidence>
<protein>
    <recommendedName>
        <fullName evidence="3">diguanylate cyclase</fullName>
        <ecNumber evidence="3">2.7.7.65</ecNumber>
    </recommendedName>
</protein>
<dbReference type="FunFam" id="3.30.70.270:FF:000001">
    <property type="entry name" value="Diguanylate cyclase domain protein"/>
    <property type="match status" value="1"/>
</dbReference>
<dbReference type="Proteomes" id="UP000770889">
    <property type="component" value="Unassembled WGS sequence"/>
</dbReference>
<evidence type="ECO:0000256" key="4">
    <source>
        <dbReference type="ARBA" id="ARBA00022553"/>
    </source>
</evidence>
<comment type="catalytic activity">
    <reaction evidence="10">
        <text>2 GTP = 3',3'-c-di-GMP + 2 diphosphate</text>
        <dbReference type="Rhea" id="RHEA:24898"/>
        <dbReference type="ChEBI" id="CHEBI:33019"/>
        <dbReference type="ChEBI" id="CHEBI:37565"/>
        <dbReference type="ChEBI" id="CHEBI:58805"/>
        <dbReference type="EC" id="2.7.7.65"/>
    </reaction>
</comment>
<evidence type="ECO:0000256" key="1">
    <source>
        <dbReference type="ARBA" id="ARBA00001946"/>
    </source>
</evidence>
<keyword evidence="9" id="KW-0902">Two-component regulatory system</keyword>
<dbReference type="EC" id="2.7.7.65" evidence="3"/>
<feature type="transmembrane region" description="Helical" evidence="11">
    <location>
        <begin position="333"/>
        <end position="353"/>
    </location>
</feature>
<evidence type="ECO:0000259" key="13">
    <source>
        <dbReference type="PROSITE" id="PS50113"/>
    </source>
</evidence>
<comment type="caution">
    <text evidence="15">The sequence shown here is derived from an EMBL/GenBank/DDBJ whole genome shotgun (WGS) entry which is preliminary data.</text>
</comment>
<evidence type="ECO:0000256" key="6">
    <source>
        <dbReference type="ARBA" id="ARBA00022741"/>
    </source>
</evidence>